<dbReference type="Proteomes" id="UP001195769">
    <property type="component" value="Unassembled WGS sequence"/>
</dbReference>
<evidence type="ECO:0000313" key="1">
    <source>
        <dbReference type="EMBL" id="KAG1893946.1"/>
    </source>
</evidence>
<dbReference type="GeneID" id="64667339"/>
<gene>
    <name evidence="1" type="ORF">F5891DRAFT_739536</name>
</gene>
<dbReference type="AlphaFoldDB" id="A0AAD4DU31"/>
<evidence type="ECO:0000313" key="2">
    <source>
        <dbReference type="Proteomes" id="UP001195769"/>
    </source>
</evidence>
<accession>A0AAD4DU31</accession>
<comment type="caution">
    <text evidence="1">The sequence shown here is derived from an EMBL/GenBank/DDBJ whole genome shotgun (WGS) entry which is preliminary data.</text>
</comment>
<organism evidence="1 2">
    <name type="scientific">Suillus fuscotomentosus</name>
    <dbReference type="NCBI Taxonomy" id="1912939"/>
    <lineage>
        <taxon>Eukaryota</taxon>
        <taxon>Fungi</taxon>
        <taxon>Dikarya</taxon>
        <taxon>Basidiomycota</taxon>
        <taxon>Agaricomycotina</taxon>
        <taxon>Agaricomycetes</taxon>
        <taxon>Agaricomycetidae</taxon>
        <taxon>Boletales</taxon>
        <taxon>Suillineae</taxon>
        <taxon>Suillaceae</taxon>
        <taxon>Suillus</taxon>
    </lineage>
</organism>
<dbReference type="RefSeq" id="XP_041219522.1">
    <property type="nucleotide sequence ID" value="XM_041373041.1"/>
</dbReference>
<name>A0AAD4DU31_9AGAM</name>
<keyword evidence="2" id="KW-1185">Reference proteome</keyword>
<protein>
    <submittedName>
        <fullName evidence="1">Uncharacterized protein</fullName>
    </submittedName>
</protein>
<dbReference type="EMBL" id="JABBWK010000087">
    <property type="protein sequence ID" value="KAG1893946.1"/>
    <property type="molecule type" value="Genomic_DNA"/>
</dbReference>
<sequence length="164" mass="17752">MVACSLNRSTLAIIVEHCLCCGVMTMVAAYASMGSIQLHLNGSPLTESCSTPSLLLAILRVETTYHRPETRSNTNCIFTLEMLSFTVSLDAVVLPMLITCKCNNVAISDFPCHNISPFVFYARMAVSTLTNQLLDVSAIVASHNEVVPGGNVRVPQIKHSIGEH</sequence>
<proteinExistence type="predicted"/>
<reference evidence="1" key="1">
    <citation type="journal article" date="2020" name="New Phytol.">
        <title>Comparative genomics reveals dynamic genome evolution in host specialist ectomycorrhizal fungi.</title>
        <authorList>
            <person name="Lofgren L.A."/>
            <person name="Nguyen N.H."/>
            <person name="Vilgalys R."/>
            <person name="Ruytinx J."/>
            <person name="Liao H.L."/>
            <person name="Branco S."/>
            <person name="Kuo A."/>
            <person name="LaButti K."/>
            <person name="Lipzen A."/>
            <person name="Andreopoulos W."/>
            <person name="Pangilinan J."/>
            <person name="Riley R."/>
            <person name="Hundley H."/>
            <person name="Na H."/>
            <person name="Barry K."/>
            <person name="Grigoriev I.V."/>
            <person name="Stajich J.E."/>
            <person name="Kennedy P.G."/>
        </authorList>
    </citation>
    <scope>NUCLEOTIDE SEQUENCE</scope>
    <source>
        <strain evidence="1">FC203</strain>
    </source>
</reference>